<dbReference type="EMBL" id="BAABME010014813">
    <property type="protein sequence ID" value="GAA0187526.1"/>
    <property type="molecule type" value="Genomic_DNA"/>
</dbReference>
<reference evidence="2 3" key="1">
    <citation type="submission" date="2024-01" db="EMBL/GenBank/DDBJ databases">
        <title>The complete chloroplast genome sequence of Lithospermum erythrorhizon: insights into the phylogenetic relationship among Boraginaceae species and the maternal lineages of purple gromwells.</title>
        <authorList>
            <person name="Okada T."/>
            <person name="Watanabe K."/>
        </authorList>
    </citation>
    <scope>NUCLEOTIDE SEQUENCE [LARGE SCALE GENOMIC DNA]</scope>
</reference>
<gene>
    <name evidence="2" type="ORF">LIER_34814</name>
</gene>
<dbReference type="AlphaFoldDB" id="A0AAV3S4J9"/>
<feature type="region of interest" description="Disordered" evidence="1">
    <location>
        <begin position="16"/>
        <end position="203"/>
    </location>
</feature>
<feature type="compositionally biased region" description="Basic and acidic residues" evidence="1">
    <location>
        <begin position="146"/>
        <end position="165"/>
    </location>
</feature>
<organism evidence="2 3">
    <name type="scientific">Lithospermum erythrorhizon</name>
    <name type="common">Purple gromwell</name>
    <name type="synonym">Lithospermum officinale var. erythrorhizon</name>
    <dbReference type="NCBI Taxonomy" id="34254"/>
    <lineage>
        <taxon>Eukaryota</taxon>
        <taxon>Viridiplantae</taxon>
        <taxon>Streptophyta</taxon>
        <taxon>Embryophyta</taxon>
        <taxon>Tracheophyta</taxon>
        <taxon>Spermatophyta</taxon>
        <taxon>Magnoliopsida</taxon>
        <taxon>eudicotyledons</taxon>
        <taxon>Gunneridae</taxon>
        <taxon>Pentapetalae</taxon>
        <taxon>asterids</taxon>
        <taxon>lamiids</taxon>
        <taxon>Boraginales</taxon>
        <taxon>Boraginaceae</taxon>
        <taxon>Boraginoideae</taxon>
        <taxon>Lithospermeae</taxon>
        <taxon>Lithospermum</taxon>
    </lineage>
</organism>
<feature type="compositionally biased region" description="Low complexity" evidence="1">
    <location>
        <begin position="37"/>
        <end position="46"/>
    </location>
</feature>
<comment type="caution">
    <text evidence="2">The sequence shown here is derived from an EMBL/GenBank/DDBJ whole genome shotgun (WGS) entry which is preliminary data.</text>
</comment>
<dbReference type="PANTHER" id="PTHR35490:SF2">
    <property type="entry name" value="BACTERIOPHAGE N4 ADSORPTION B PROTEIN"/>
    <property type="match status" value="1"/>
</dbReference>
<evidence type="ECO:0000313" key="2">
    <source>
        <dbReference type="EMBL" id="GAA0187526.1"/>
    </source>
</evidence>
<keyword evidence="3" id="KW-1185">Reference proteome</keyword>
<protein>
    <submittedName>
        <fullName evidence="2">Uncharacterized protein</fullName>
    </submittedName>
</protein>
<evidence type="ECO:0000256" key="1">
    <source>
        <dbReference type="SAM" id="MobiDB-lite"/>
    </source>
</evidence>
<feature type="compositionally biased region" description="Polar residues" evidence="1">
    <location>
        <begin position="65"/>
        <end position="83"/>
    </location>
</feature>
<name>A0AAV3S4J9_LITER</name>
<dbReference type="PANTHER" id="PTHR35490">
    <property type="entry name" value="BACTERIOPHAGE N4 ADSORPTION B PROTEIN"/>
    <property type="match status" value="1"/>
</dbReference>
<dbReference type="Proteomes" id="UP001454036">
    <property type="component" value="Unassembled WGS sequence"/>
</dbReference>
<accession>A0AAV3S4J9</accession>
<evidence type="ECO:0000313" key="3">
    <source>
        <dbReference type="Proteomes" id="UP001454036"/>
    </source>
</evidence>
<proteinExistence type="predicted"/>
<sequence length="313" mass="34100">MPTFTAIALDRLLEPDAPKSMIATKTVSDPELEKQNSVSSRVGRGVHSTSTRLDRGVSVPPKLENGTSLPSSKTDSKNGTSAATVERHSHWTRISPALYATPKSTPIPDSPSSFPPSPYVINHKRRGPRLLKSYSEDDVGTNQRGLESHNVDRHENNSEHLRSASDDSSILKRVVGSASDEFSTSAVPTPGQEKEENDSFESVPEVHVEGSLTPDNQVDGTFNLANQENVNGHCDTDSQAREIIPNLADQINAENTESFISQGEDDEFLYPRDSVSSKRSTEIDAVSGIEQSTNSAIALAEFYDAWEGIFLFS</sequence>